<dbReference type="VEuPathDB" id="TrichDB:TRFO_10266"/>
<dbReference type="Gene3D" id="1.25.40.20">
    <property type="entry name" value="Ankyrin repeat-containing domain"/>
    <property type="match status" value="1"/>
</dbReference>
<name>A0A1J4JC85_9EUKA</name>
<dbReference type="OrthoDB" id="10673295at2759"/>
<evidence type="ECO:0000259" key="1">
    <source>
        <dbReference type="Pfam" id="PF11929"/>
    </source>
</evidence>
<dbReference type="InterPro" id="IPR020683">
    <property type="entry name" value="DUF3447"/>
</dbReference>
<protein>
    <recommendedName>
        <fullName evidence="1">DUF3447 domain-containing protein</fullName>
    </recommendedName>
</protein>
<dbReference type="RefSeq" id="XP_068349000.1">
    <property type="nucleotide sequence ID" value="XM_068495345.1"/>
</dbReference>
<dbReference type="InterPro" id="IPR002110">
    <property type="entry name" value="Ankyrin_rpt"/>
</dbReference>
<dbReference type="Pfam" id="PF11929">
    <property type="entry name" value="DUF3447"/>
    <property type="match status" value="1"/>
</dbReference>
<comment type="caution">
    <text evidence="2">The sequence shown here is derived from an EMBL/GenBank/DDBJ whole genome shotgun (WGS) entry which is preliminary data.</text>
</comment>
<proteinExistence type="predicted"/>
<evidence type="ECO:0000313" key="3">
    <source>
        <dbReference type="Proteomes" id="UP000179807"/>
    </source>
</evidence>
<dbReference type="SUPFAM" id="SSF48403">
    <property type="entry name" value="Ankyrin repeat"/>
    <property type="match status" value="1"/>
</dbReference>
<gene>
    <name evidence="2" type="ORF">TRFO_10266</name>
</gene>
<dbReference type="PANTHER" id="PTHR24159:SF5">
    <property type="entry name" value="ANK_REP_REGION DOMAIN-CONTAINING PROTEIN"/>
    <property type="match status" value="1"/>
</dbReference>
<sequence>MLNENDTRLIEFQHLLFSLCPENYKSTLSQIQQSTFYSQKEGFTQLIHSIKAIYKINDELSDLCTNLLIDMSPNITAFFSMEEIIHLFSFHEYKSIIYQLREHNIITNAFLSEAYIIGSTEYGYFMLPKGDHLKKLAINPDELAIAIRKDNFEDFQTIISNSNLDINMTIDNSQYERFNFINCRPTLLEFSAFFRSIIIFKYLLMNGAKLTPKLPKFATAGGNYEIIHILESRNMSFDGCLDIAIAYFREDLINYFIETKNYQFSISSLVSAIMNYNYEYFFKILQETKNINEITQYAFGTVMSPLHAAAENGYLDIVKILCSLPDIDLNVRVPIFLVLFLFLYDPFAFSC</sequence>
<dbReference type="PANTHER" id="PTHR24159">
    <property type="match status" value="1"/>
</dbReference>
<accession>A0A1J4JC85</accession>
<keyword evidence="3" id="KW-1185">Reference proteome</keyword>
<dbReference type="InterPro" id="IPR036770">
    <property type="entry name" value="Ankyrin_rpt-contain_sf"/>
</dbReference>
<dbReference type="SMART" id="SM00248">
    <property type="entry name" value="ANK"/>
    <property type="match status" value="3"/>
</dbReference>
<dbReference type="Proteomes" id="UP000179807">
    <property type="component" value="Unassembled WGS sequence"/>
</dbReference>
<dbReference type="EMBL" id="MLAK01001215">
    <property type="protein sequence ID" value="OHS95863.1"/>
    <property type="molecule type" value="Genomic_DNA"/>
</dbReference>
<feature type="domain" description="DUF3447" evidence="1">
    <location>
        <begin position="208"/>
        <end position="282"/>
    </location>
</feature>
<organism evidence="2 3">
    <name type="scientific">Tritrichomonas foetus</name>
    <dbReference type="NCBI Taxonomy" id="1144522"/>
    <lineage>
        <taxon>Eukaryota</taxon>
        <taxon>Metamonada</taxon>
        <taxon>Parabasalia</taxon>
        <taxon>Tritrichomonadida</taxon>
        <taxon>Tritrichomonadidae</taxon>
        <taxon>Tritrichomonas</taxon>
    </lineage>
</organism>
<reference evidence="2" key="1">
    <citation type="submission" date="2016-10" db="EMBL/GenBank/DDBJ databases">
        <authorList>
            <person name="Benchimol M."/>
            <person name="Almeida L.G."/>
            <person name="Vasconcelos A.T."/>
            <person name="Perreira-Neves A."/>
            <person name="Rosa I.A."/>
            <person name="Tasca T."/>
            <person name="Bogo M.R."/>
            <person name="de Souza W."/>
        </authorList>
    </citation>
    <scope>NUCLEOTIDE SEQUENCE [LARGE SCALE GENOMIC DNA]</scope>
    <source>
        <strain evidence="2">K</strain>
    </source>
</reference>
<dbReference type="AlphaFoldDB" id="A0A1J4JC85"/>
<evidence type="ECO:0000313" key="2">
    <source>
        <dbReference type="EMBL" id="OHS95863.1"/>
    </source>
</evidence>
<dbReference type="GeneID" id="94830049"/>
<dbReference type="Pfam" id="PF00023">
    <property type="entry name" value="Ank"/>
    <property type="match status" value="1"/>
</dbReference>